<dbReference type="InterPro" id="IPR027084">
    <property type="entry name" value="Mps1_cat"/>
</dbReference>
<dbReference type="GO" id="GO:0000776">
    <property type="term" value="C:kinetochore"/>
    <property type="evidence" value="ECO:0007669"/>
    <property type="project" value="TreeGrafter"/>
</dbReference>
<dbReference type="PROSITE" id="PS50011">
    <property type="entry name" value="PROTEIN_KINASE_DOM"/>
    <property type="match status" value="1"/>
</dbReference>
<feature type="region of interest" description="Disordered" evidence="7">
    <location>
        <begin position="897"/>
        <end position="919"/>
    </location>
</feature>
<evidence type="ECO:0000256" key="4">
    <source>
        <dbReference type="ARBA" id="ARBA00022777"/>
    </source>
</evidence>
<feature type="compositionally biased region" description="Low complexity" evidence="7">
    <location>
        <begin position="83"/>
        <end position="99"/>
    </location>
</feature>
<feature type="compositionally biased region" description="Pro residues" evidence="7">
    <location>
        <begin position="813"/>
        <end position="822"/>
    </location>
</feature>
<dbReference type="InterPro" id="IPR000719">
    <property type="entry name" value="Prot_kinase_dom"/>
</dbReference>
<feature type="compositionally biased region" description="Polar residues" evidence="7">
    <location>
        <begin position="140"/>
        <end position="153"/>
    </location>
</feature>
<comment type="caution">
    <text evidence="9">The sequence shown here is derived from an EMBL/GenBank/DDBJ whole genome shotgun (WGS) entry which is preliminary data.</text>
</comment>
<dbReference type="InterPro" id="IPR017441">
    <property type="entry name" value="Protein_kinase_ATP_BS"/>
</dbReference>
<dbReference type="PANTHER" id="PTHR22974:SF21">
    <property type="entry name" value="DUAL SPECIFICITY PROTEIN KINASE TTK"/>
    <property type="match status" value="1"/>
</dbReference>
<evidence type="ECO:0000259" key="8">
    <source>
        <dbReference type="PROSITE" id="PS50011"/>
    </source>
</evidence>
<feature type="domain" description="Protein kinase" evidence="8">
    <location>
        <begin position="567"/>
        <end position="894"/>
    </location>
</feature>
<evidence type="ECO:0000313" key="9">
    <source>
        <dbReference type="EMBL" id="KAG9062853.1"/>
    </source>
</evidence>
<feature type="compositionally biased region" description="Low complexity" evidence="7">
    <location>
        <begin position="459"/>
        <end position="494"/>
    </location>
</feature>
<dbReference type="Gene3D" id="1.10.510.10">
    <property type="entry name" value="Transferase(Phosphotransferase) domain 1"/>
    <property type="match status" value="1"/>
</dbReference>
<feature type="region of interest" description="Disordered" evidence="7">
    <location>
        <begin position="511"/>
        <end position="550"/>
    </location>
</feature>
<dbReference type="FunFam" id="3.30.200.20:FF:000131">
    <property type="entry name" value="Dual specificity protein kinase TTK"/>
    <property type="match status" value="1"/>
</dbReference>
<evidence type="ECO:0000256" key="7">
    <source>
        <dbReference type="SAM" id="MobiDB-lite"/>
    </source>
</evidence>
<name>A0A9P7XLS6_9FUNG</name>
<protein>
    <submittedName>
        <fullName evidence="9">Dual-specificity kinase, spindle pole body (SPB) duplication and spindle checkpoint function</fullName>
    </submittedName>
</protein>
<reference evidence="9" key="1">
    <citation type="submission" date="2021-06" db="EMBL/GenBank/DDBJ databases">
        <title>Genome Sequence of Mortierella hyaline Strain SCG-10, a Cold-Adapted, Nitrate-Reducing Fungus Isolated from Soil in Minnesota, USA.</title>
        <authorList>
            <person name="Aldossari N."/>
        </authorList>
    </citation>
    <scope>NUCLEOTIDE SEQUENCE</scope>
    <source>
        <strain evidence="9">SCG-10</strain>
    </source>
</reference>
<dbReference type="Pfam" id="PF00069">
    <property type="entry name" value="Pkinase"/>
    <property type="match status" value="1"/>
</dbReference>
<dbReference type="GO" id="GO:0005634">
    <property type="term" value="C:nucleus"/>
    <property type="evidence" value="ECO:0007669"/>
    <property type="project" value="TreeGrafter"/>
</dbReference>
<dbReference type="GO" id="GO:0034501">
    <property type="term" value="P:protein localization to kinetochore"/>
    <property type="evidence" value="ECO:0007669"/>
    <property type="project" value="TreeGrafter"/>
</dbReference>
<dbReference type="PROSITE" id="PS00108">
    <property type="entry name" value="PROTEIN_KINASE_ST"/>
    <property type="match status" value="1"/>
</dbReference>
<feature type="compositionally biased region" description="Polar residues" evidence="7">
    <location>
        <begin position="304"/>
        <end position="314"/>
    </location>
</feature>
<feature type="compositionally biased region" description="Polar residues" evidence="7">
    <location>
        <begin position="448"/>
        <end position="458"/>
    </location>
</feature>
<keyword evidence="4 9" id="KW-0418">Kinase</keyword>
<evidence type="ECO:0000256" key="6">
    <source>
        <dbReference type="PROSITE-ProRule" id="PRU10141"/>
    </source>
</evidence>
<feature type="compositionally biased region" description="Polar residues" evidence="7">
    <location>
        <begin position="516"/>
        <end position="550"/>
    </location>
</feature>
<dbReference type="InterPro" id="IPR008271">
    <property type="entry name" value="Ser/Thr_kinase_AS"/>
</dbReference>
<feature type="binding site" evidence="6">
    <location>
        <position position="595"/>
    </location>
    <ligand>
        <name>ATP</name>
        <dbReference type="ChEBI" id="CHEBI:30616"/>
    </ligand>
</feature>
<evidence type="ECO:0000313" key="10">
    <source>
        <dbReference type="Proteomes" id="UP000707451"/>
    </source>
</evidence>
<evidence type="ECO:0000256" key="1">
    <source>
        <dbReference type="ARBA" id="ARBA00022527"/>
    </source>
</evidence>
<dbReference type="InterPro" id="IPR011009">
    <property type="entry name" value="Kinase-like_dom_sf"/>
</dbReference>
<evidence type="ECO:0000256" key="5">
    <source>
        <dbReference type="ARBA" id="ARBA00022840"/>
    </source>
</evidence>
<evidence type="ECO:0000256" key="2">
    <source>
        <dbReference type="ARBA" id="ARBA00022679"/>
    </source>
</evidence>
<feature type="compositionally biased region" description="Basic and acidic residues" evidence="7">
    <location>
        <begin position="258"/>
        <end position="279"/>
    </location>
</feature>
<dbReference type="PROSITE" id="PS00107">
    <property type="entry name" value="PROTEIN_KINASE_ATP"/>
    <property type="match status" value="1"/>
</dbReference>
<organism evidence="9 10">
    <name type="scientific">Linnemannia hyalina</name>
    <dbReference type="NCBI Taxonomy" id="64524"/>
    <lineage>
        <taxon>Eukaryota</taxon>
        <taxon>Fungi</taxon>
        <taxon>Fungi incertae sedis</taxon>
        <taxon>Mucoromycota</taxon>
        <taxon>Mortierellomycotina</taxon>
        <taxon>Mortierellomycetes</taxon>
        <taxon>Mortierellales</taxon>
        <taxon>Mortierellaceae</taxon>
        <taxon>Linnemannia</taxon>
    </lineage>
</organism>
<dbReference type="GO" id="GO:0004712">
    <property type="term" value="F:protein serine/threonine/tyrosine kinase activity"/>
    <property type="evidence" value="ECO:0007669"/>
    <property type="project" value="TreeGrafter"/>
</dbReference>
<dbReference type="GO" id="GO:0004674">
    <property type="term" value="F:protein serine/threonine kinase activity"/>
    <property type="evidence" value="ECO:0007669"/>
    <property type="project" value="UniProtKB-KW"/>
</dbReference>
<dbReference type="EMBL" id="JAHRHY010000018">
    <property type="protein sequence ID" value="KAG9062853.1"/>
    <property type="molecule type" value="Genomic_DNA"/>
</dbReference>
<keyword evidence="10" id="KW-1185">Reference proteome</keyword>
<feature type="region of interest" description="Disordered" evidence="7">
    <location>
        <begin position="1"/>
        <end position="29"/>
    </location>
</feature>
<sequence>MTDLESREKKRGPPPKLQPINIGQPKDKEAHLADYFGEGSLPFATTPSLNIRPPKRTIFSKVTTNTNTNTNISSHSVAIGTATSNTNTRDTSGSNSSNTGVSFDSKDPSSIQQPSTATIPRSVHHIVTTSSDRESGTEAVKSSQSLGNANVADTASEPMILHRVRSSSRLSRQEPFQKKEFTSPPESDKPALTEVVSTISEPKVAFAPPPSRISRNPEGKENLTPRTSLTSRSYLRKSIPSKSTAPRKSFNWGPAQREVGESADKEESKGSTPNDDEHAIPPTVEQNTDTAAATVAVASGATVPSTPDDSGTSSVDLALQDLQVDDAAAGSGTNSELARGRQGVKRDMDEAGSSAKRRKEFHPQEDSSRLAIKRTSFGTLPSPPSPRLSTTVPSHASEQFAFTNEKPKSSDEATPVQRREERESIERKHAAPKSPQAIKAAFHFPPLGSSQPSSNPAAQQQQHQQQQHQQQQHQQQQQQQQQPQPSQPPQQQRPQHGDGIASIVQNLVVGAPKTNPRPSVNQPETQGRSGSGTMSPPFTTASLSVNTSSSRGDLGYRTVMMVNNRPYTKLAQVGKGGSSKVYKVLASNSRVLALKKVSFENADQSTINGYVNEIRLLRRMVNSSRIIRLWDAEVNNAKGYLSLVMEFGEIDLAHMLQHQQTQSFDLHFIGLYWRQMLEAVQVVHDLKIVHSDLKPANFLLVGGSLKLIDFGIANAIANDTTNIHREGQFGTANYMSPEAISSNPQAGGCRKLGKPSDVWSLGCILYQMVYGKSPFSDVINVFQKLNVITNPDYQIKFAPTVRSPLRLGEPQSSPLPPAPPSAPGATGWDGSNTGSTSLGSDTSSSLPDSTPTAPTIVDIDPNLIRVMKGCLAYNVTDRLTIPDLLADPFLHPYISAPPDSSSPLPSSSGAGTGTGTGESVMMDVDTLHQVMQASMVFAANHVTSQGNGSSSNTSAAIAIDKVVVQSATEQVWRQLQAKKKAGSTTGGGNRFFISD</sequence>
<feature type="compositionally biased region" description="Low complexity" evidence="7">
    <location>
        <begin position="315"/>
        <end position="329"/>
    </location>
</feature>
<feature type="compositionally biased region" description="Basic and acidic residues" evidence="7">
    <location>
        <begin position="405"/>
        <end position="429"/>
    </location>
</feature>
<dbReference type="PANTHER" id="PTHR22974">
    <property type="entry name" value="MIXED LINEAGE PROTEIN KINASE"/>
    <property type="match status" value="1"/>
</dbReference>
<dbReference type="GO" id="GO:0098813">
    <property type="term" value="P:nuclear chromosome segregation"/>
    <property type="evidence" value="ECO:0007669"/>
    <property type="project" value="UniProtKB-ARBA"/>
</dbReference>
<feature type="compositionally biased region" description="Polar residues" evidence="7">
    <location>
        <begin position="224"/>
        <end position="233"/>
    </location>
</feature>
<dbReference type="SUPFAM" id="SSF56112">
    <property type="entry name" value="Protein kinase-like (PK-like)"/>
    <property type="match status" value="1"/>
</dbReference>
<keyword evidence="3 6" id="KW-0547">Nucleotide-binding</keyword>
<feature type="compositionally biased region" description="Low complexity" evidence="7">
    <location>
        <begin position="823"/>
        <end position="855"/>
    </location>
</feature>
<dbReference type="Proteomes" id="UP000707451">
    <property type="component" value="Unassembled WGS sequence"/>
</dbReference>
<feature type="region of interest" description="Disordered" evidence="7">
    <location>
        <begin position="806"/>
        <end position="855"/>
    </location>
</feature>
<gene>
    <name evidence="9" type="primary">MPS1</name>
    <name evidence="9" type="ORF">KI688_005160</name>
</gene>
<dbReference type="OrthoDB" id="20524at2759"/>
<dbReference type="GO" id="GO:0005524">
    <property type="term" value="F:ATP binding"/>
    <property type="evidence" value="ECO:0007669"/>
    <property type="project" value="UniProtKB-UniRule"/>
</dbReference>
<dbReference type="Gene3D" id="3.30.200.20">
    <property type="entry name" value="Phosphorylase Kinase, domain 1"/>
    <property type="match status" value="1"/>
</dbReference>
<dbReference type="CDD" id="cd14131">
    <property type="entry name" value="PKc_Mps1"/>
    <property type="match status" value="1"/>
</dbReference>
<dbReference type="GO" id="GO:0007094">
    <property type="term" value="P:mitotic spindle assembly checkpoint signaling"/>
    <property type="evidence" value="ECO:0007669"/>
    <property type="project" value="TreeGrafter"/>
</dbReference>
<keyword evidence="5 6" id="KW-0067">ATP-binding</keyword>
<dbReference type="SMART" id="SM00220">
    <property type="entry name" value="S_TKc"/>
    <property type="match status" value="1"/>
</dbReference>
<feature type="compositionally biased region" description="Low complexity" evidence="7">
    <location>
        <begin position="897"/>
        <end position="909"/>
    </location>
</feature>
<feature type="compositionally biased region" description="Low complexity" evidence="7">
    <location>
        <begin position="290"/>
        <end position="303"/>
    </location>
</feature>
<proteinExistence type="predicted"/>
<evidence type="ECO:0000256" key="3">
    <source>
        <dbReference type="ARBA" id="ARBA00022741"/>
    </source>
</evidence>
<feature type="compositionally biased region" description="Basic and acidic residues" evidence="7">
    <location>
        <begin position="171"/>
        <end position="191"/>
    </location>
</feature>
<keyword evidence="2" id="KW-0808">Transferase</keyword>
<dbReference type="GO" id="GO:0033316">
    <property type="term" value="P:meiotic spindle assembly checkpoint signaling"/>
    <property type="evidence" value="ECO:0007669"/>
    <property type="project" value="TreeGrafter"/>
</dbReference>
<feature type="compositionally biased region" description="Polar residues" evidence="7">
    <location>
        <begin position="108"/>
        <end position="119"/>
    </location>
</feature>
<dbReference type="AlphaFoldDB" id="A0A9P7XLS6"/>
<keyword evidence="1" id="KW-0723">Serine/threonine-protein kinase</keyword>
<feature type="region of interest" description="Disordered" evidence="7">
    <location>
        <begin position="65"/>
        <end position="497"/>
    </location>
</feature>
<accession>A0A9P7XLS6</accession>